<keyword evidence="2" id="KW-1185">Reference proteome</keyword>
<dbReference type="Proteomes" id="UP000724874">
    <property type="component" value="Unassembled WGS sequence"/>
</dbReference>
<proteinExistence type="predicted"/>
<name>A0A9P5TMG7_GYMJU</name>
<dbReference type="AlphaFoldDB" id="A0A9P5TMG7"/>
<reference evidence="1" key="1">
    <citation type="submission" date="2020-11" db="EMBL/GenBank/DDBJ databases">
        <authorList>
            <consortium name="DOE Joint Genome Institute"/>
            <person name="Ahrendt S."/>
            <person name="Riley R."/>
            <person name="Andreopoulos W."/>
            <person name="LaButti K."/>
            <person name="Pangilinan J."/>
            <person name="Ruiz-duenas F.J."/>
            <person name="Barrasa J.M."/>
            <person name="Sanchez-Garcia M."/>
            <person name="Camarero S."/>
            <person name="Miyauchi S."/>
            <person name="Serrano A."/>
            <person name="Linde D."/>
            <person name="Babiker R."/>
            <person name="Drula E."/>
            <person name="Ayuso-Fernandez I."/>
            <person name="Pacheco R."/>
            <person name="Padilla G."/>
            <person name="Ferreira P."/>
            <person name="Barriuso J."/>
            <person name="Kellner H."/>
            <person name="Castanera R."/>
            <person name="Alfaro M."/>
            <person name="Ramirez L."/>
            <person name="Pisabarro A.G."/>
            <person name="Kuo A."/>
            <person name="Tritt A."/>
            <person name="Lipzen A."/>
            <person name="He G."/>
            <person name="Yan M."/>
            <person name="Ng V."/>
            <person name="Cullen D."/>
            <person name="Martin F."/>
            <person name="Rosso M.-N."/>
            <person name="Henrissat B."/>
            <person name="Hibbett D."/>
            <person name="Martinez A.T."/>
            <person name="Grigoriev I.V."/>
        </authorList>
    </citation>
    <scope>NUCLEOTIDE SEQUENCE</scope>
    <source>
        <strain evidence="1">AH 44721</strain>
    </source>
</reference>
<dbReference type="EMBL" id="JADNYJ010000042">
    <property type="protein sequence ID" value="KAF8901381.1"/>
    <property type="molecule type" value="Genomic_DNA"/>
</dbReference>
<evidence type="ECO:0000313" key="1">
    <source>
        <dbReference type="EMBL" id="KAF8901381.1"/>
    </source>
</evidence>
<comment type="caution">
    <text evidence="1">The sequence shown here is derived from an EMBL/GenBank/DDBJ whole genome shotgun (WGS) entry which is preliminary data.</text>
</comment>
<sequence length="241" mass="26478">MAQAEAEVPAAPAYLHDVPSLHETRPHLPAVLGNLDLNRGILQGDALDTQDVVDAEKVVKGLKAVVQFGLDNNINAADIDASTARSNTIQAQHAFAPLNIYQLLQGIQAGMQQINDTMDLRFNEIDLRLAKTEALARNARIIARNRASAVPSLYEPIYKTVAGDGRALAQALLDFPSAPLPNSPQVGTLPQDFDDTLKREFSQYDGTDVAKLIIFYNESFGITQGMDEYDCVNRLYFYLTM</sequence>
<dbReference type="OrthoDB" id="3047760at2759"/>
<protein>
    <submittedName>
        <fullName evidence="1">Uncharacterized protein</fullName>
    </submittedName>
</protein>
<accession>A0A9P5TMG7</accession>
<organism evidence="1 2">
    <name type="scientific">Gymnopilus junonius</name>
    <name type="common">Spectacular rustgill mushroom</name>
    <name type="synonym">Gymnopilus spectabilis subsp. junonius</name>
    <dbReference type="NCBI Taxonomy" id="109634"/>
    <lineage>
        <taxon>Eukaryota</taxon>
        <taxon>Fungi</taxon>
        <taxon>Dikarya</taxon>
        <taxon>Basidiomycota</taxon>
        <taxon>Agaricomycotina</taxon>
        <taxon>Agaricomycetes</taxon>
        <taxon>Agaricomycetidae</taxon>
        <taxon>Agaricales</taxon>
        <taxon>Agaricineae</taxon>
        <taxon>Hymenogastraceae</taxon>
        <taxon>Gymnopilus</taxon>
    </lineage>
</organism>
<evidence type="ECO:0000313" key="2">
    <source>
        <dbReference type="Proteomes" id="UP000724874"/>
    </source>
</evidence>
<gene>
    <name evidence="1" type="ORF">CPB84DRAFT_1777722</name>
</gene>